<sequence length="261" mass="27446">MTIAIRSPNLKKQLLVLAATLGTALVGPTGRATAGFEHTFTTNAAVTIADGDFLGTGPPRDGVPDTFYPDGRPPGTLNAFYGDFGPTNNREHRGVIEFDVSTLSGITLTSATLKLFSTGSGGASTLSGYYGDGAITLDDWYRINDPITTLPQYGNASIDVLAFIQGAIDSGHDYVGFVIWQSPVQKSNGRTFEKSGQLVLGADQDFGVPPPLGAPPYSGSDPPHTTPEPSSMVLAMIGIGSLLPLRTLRRSRSTTDRIGAK</sequence>
<evidence type="ECO:0000256" key="1">
    <source>
        <dbReference type="SAM" id="MobiDB-lite"/>
    </source>
</evidence>
<feature type="region of interest" description="Disordered" evidence="1">
    <location>
        <begin position="210"/>
        <end position="230"/>
    </location>
</feature>
<dbReference type="Proteomes" id="UP000464178">
    <property type="component" value="Chromosome"/>
</dbReference>
<dbReference type="KEGG" id="gms:SOIL9_29720"/>
<name>A0A6P2D5I7_9BACT</name>
<organism evidence="2 3">
    <name type="scientific">Gemmata massiliana</name>
    <dbReference type="NCBI Taxonomy" id="1210884"/>
    <lineage>
        <taxon>Bacteria</taxon>
        <taxon>Pseudomonadati</taxon>
        <taxon>Planctomycetota</taxon>
        <taxon>Planctomycetia</taxon>
        <taxon>Gemmatales</taxon>
        <taxon>Gemmataceae</taxon>
        <taxon>Gemmata</taxon>
    </lineage>
</organism>
<gene>
    <name evidence="2" type="ORF">SOIL9_29720</name>
</gene>
<protein>
    <recommendedName>
        <fullName evidence="4">PEP-CTERM protein-sorting domain-containing protein</fullName>
    </recommendedName>
</protein>
<evidence type="ECO:0000313" key="3">
    <source>
        <dbReference type="Proteomes" id="UP000464178"/>
    </source>
</evidence>
<reference evidence="2 3" key="1">
    <citation type="submission" date="2019-05" db="EMBL/GenBank/DDBJ databases">
        <authorList>
            <consortium name="Science for Life Laboratories"/>
        </authorList>
    </citation>
    <scope>NUCLEOTIDE SEQUENCE [LARGE SCALE GENOMIC DNA]</scope>
    <source>
        <strain evidence="2">Soil9</strain>
    </source>
</reference>
<dbReference type="AlphaFoldDB" id="A0A6P2D5I7"/>
<keyword evidence="3" id="KW-1185">Reference proteome</keyword>
<evidence type="ECO:0008006" key="4">
    <source>
        <dbReference type="Google" id="ProtNLM"/>
    </source>
</evidence>
<dbReference type="EMBL" id="LR593886">
    <property type="protein sequence ID" value="VTR94742.1"/>
    <property type="molecule type" value="Genomic_DNA"/>
</dbReference>
<proteinExistence type="predicted"/>
<accession>A0A6P2D5I7</accession>
<evidence type="ECO:0000313" key="2">
    <source>
        <dbReference type="EMBL" id="VTR94742.1"/>
    </source>
</evidence>